<evidence type="ECO:0000313" key="14">
    <source>
        <dbReference type="Proteomes" id="UP000056255"/>
    </source>
</evidence>
<keyword evidence="2" id="KW-1003">Cell membrane</keyword>
<reference evidence="15 16" key="2">
    <citation type="journal article" date="2015" name="Genome Announc.">
        <title>Complete Genome Sequences of Evolved Arsenate-Resistant Metallosphaera sedula Strains.</title>
        <authorList>
            <person name="Ai C."/>
            <person name="McCarthy S."/>
            <person name="Schackwitz W."/>
            <person name="Martin J."/>
            <person name="Lipzen A."/>
            <person name="Blum P."/>
        </authorList>
    </citation>
    <scope>NUCLEOTIDE SEQUENCE [LARGE SCALE GENOMIC DNA]</scope>
    <source>
        <strain evidence="10 16">ARS120-1</strain>
        <strain evidence="11 15">ARS120-2</strain>
        <strain evidence="8 18">ARS50-1</strain>
        <strain evidence="9 17">ARS50-2</strain>
    </source>
</reference>
<evidence type="ECO:0000313" key="17">
    <source>
        <dbReference type="Proteomes" id="UP000062475"/>
    </source>
</evidence>
<evidence type="ECO:0000256" key="4">
    <source>
        <dbReference type="ARBA" id="ARBA00022989"/>
    </source>
</evidence>
<evidence type="ECO:0000313" key="13">
    <source>
        <dbReference type="Proteomes" id="UP000029084"/>
    </source>
</evidence>
<evidence type="ECO:0000256" key="2">
    <source>
        <dbReference type="ARBA" id="ARBA00022475"/>
    </source>
</evidence>
<protein>
    <submittedName>
        <fullName evidence="7">DoxX family protein</fullName>
    </submittedName>
</protein>
<evidence type="ECO:0000256" key="6">
    <source>
        <dbReference type="SAM" id="Phobius"/>
    </source>
</evidence>
<comment type="subcellular location">
    <subcellularLocation>
        <location evidence="1">Cell membrane</location>
        <topology evidence="1">Multi-pass membrane protein</topology>
    </subcellularLocation>
</comment>
<dbReference type="Pfam" id="PF07681">
    <property type="entry name" value="DoxX"/>
    <property type="match status" value="1"/>
</dbReference>
<proteinExistence type="predicted"/>
<evidence type="ECO:0000313" key="7">
    <source>
        <dbReference type="EMBL" id="AIM26427.1"/>
    </source>
</evidence>
<keyword evidence="4 6" id="KW-1133">Transmembrane helix</keyword>
<dbReference type="Proteomes" id="UP000062398">
    <property type="component" value="Chromosome"/>
</dbReference>
<evidence type="ECO:0000313" key="15">
    <source>
        <dbReference type="Proteomes" id="UP000061362"/>
    </source>
</evidence>
<dbReference type="Proteomes" id="UP000068832">
    <property type="component" value="Chromosome"/>
</dbReference>
<dbReference type="InterPro" id="IPR032808">
    <property type="entry name" value="DoxX"/>
</dbReference>
<gene>
    <name evidence="7" type="ORF">HA72_0263</name>
    <name evidence="8" type="ORF">MsedA_0274</name>
    <name evidence="9" type="ORF">MsedB_0274</name>
    <name evidence="10" type="ORF">MsedC_0273</name>
    <name evidence="11" type="ORF">MsedD_0274</name>
    <name evidence="12" type="ORF">MsedE_0274</name>
</gene>
<evidence type="ECO:0000313" key="9">
    <source>
        <dbReference type="EMBL" id="AKV75671.1"/>
    </source>
</evidence>
<dbReference type="Proteomes" id="UP000056255">
    <property type="component" value="Chromosome"/>
</dbReference>
<dbReference type="GO" id="GO:0005886">
    <property type="term" value="C:plasma membrane"/>
    <property type="evidence" value="ECO:0007669"/>
    <property type="project" value="UniProtKB-SubCell"/>
</dbReference>
<keyword evidence="5 6" id="KW-0472">Membrane</keyword>
<evidence type="ECO:0000256" key="5">
    <source>
        <dbReference type="ARBA" id="ARBA00023136"/>
    </source>
</evidence>
<dbReference type="OMA" id="MHSHELG"/>
<evidence type="ECO:0000313" key="11">
    <source>
        <dbReference type="EMBL" id="AKV80162.1"/>
    </source>
</evidence>
<evidence type="ECO:0000256" key="1">
    <source>
        <dbReference type="ARBA" id="ARBA00004651"/>
    </source>
</evidence>
<feature type="transmembrane region" description="Helical" evidence="6">
    <location>
        <begin position="6"/>
        <end position="26"/>
    </location>
</feature>
<organism evidence="7 13">
    <name type="scientific">Metallosphaera sedula</name>
    <dbReference type="NCBI Taxonomy" id="43687"/>
    <lineage>
        <taxon>Archaea</taxon>
        <taxon>Thermoproteota</taxon>
        <taxon>Thermoprotei</taxon>
        <taxon>Sulfolobales</taxon>
        <taxon>Sulfolobaceae</taxon>
        <taxon>Metallosphaera</taxon>
    </lineage>
</organism>
<dbReference type="PANTHER" id="PTHR33452">
    <property type="entry name" value="OXIDOREDUCTASE CATD-RELATED"/>
    <property type="match status" value="1"/>
</dbReference>
<dbReference type="GeneID" id="97614695"/>
<evidence type="ECO:0000313" key="8">
    <source>
        <dbReference type="EMBL" id="AKV73428.1"/>
    </source>
</evidence>
<dbReference type="EMBL" id="CP012173">
    <property type="protein sequence ID" value="AKV75671.1"/>
    <property type="molecule type" value="Genomic_DNA"/>
</dbReference>
<dbReference type="EMBL" id="CP012172">
    <property type="protein sequence ID" value="AKV73428.1"/>
    <property type="molecule type" value="Genomic_DNA"/>
</dbReference>
<dbReference type="InterPro" id="IPR051907">
    <property type="entry name" value="DoxX-like_oxidoreductase"/>
</dbReference>
<evidence type="ECO:0000313" key="10">
    <source>
        <dbReference type="EMBL" id="AKV77917.1"/>
    </source>
</evidence>
<dbReference type="EMBL" id="CP008822">
    <property type="protein sequence ID" value="AIM26427.1"/>
    <property type="molecule type" value="Genomic_DNA"/>
</dbReference>
<feature type="transmembrane region" description="Helical" evidence="6">
    <location>
        <begin position="74"/>
        <end position="91"/>
    </location>
</feature>
<keyword evidence="3 6" id="KW-0812">Transmembrane</keyword>
<dbReference type="Proteomes" id="UP000029084">
    <property type="component" value="Chromosome"/>
</dbReference>
<dbReference type="Proteomes" id="UP000061362">
    <property type="component" value="Chromosome"/>
</dbReference>
<evidence type="ECO:0000313" key="16">
    <source>
        <dbReference type="Proteomes" id="UP000062398"/>
    </source>
</evidence>
<dbReference type="Proteomes" id="UP000062475">
    <property type="component" value="Chromosome"/>
</dbReference>
<dbReference type="EMBL" id="CP012174">
    <property type="protein sequence ID" value="AKV77917.1"/>
    <property type="molecule type" value="Genomic_DNA"/>
</dbReference>
<feature type="transmembrane region" description="Helical" evidence="6">
    <location>
        <begin position="47"/>
        <end position="68"/>
    </location>
</feature>
<reference evidence="12 14" key="3">
    <citation type="submission" date="2015-07" db="EMBL/GenBank/DDBJ databases">
        <title>Physiological, transcriptional responses and genome re-sequencing of acid resistant extremely thermoacidophilic Metallosphaera sedula SARC-M1.</title>
        <authorList>
            <person name="Ai C."/>
            <person name="McCarthy S."/>
            <person name="Eckrich V."/>
            <person name="Rudrappa D."/>
            <person name="Qiu G."/>
            <person name="Blum P."/>
        </authorList>
    </citation>
    <scope>NUCLEOTIDE SEQUENCE [LARGE SCALE GENOMIC DNA]</scope>
    <source>
        <strain evidence="12 14">SARC-M1</strain>
    </source>
</reference>
<accession>A0A088E3P8</accession>
<dbReference type="RefSeq" id="WP_011921408.1">
    <property type="nucleotide sequence ID" value="NZ_AP019770.1"/>
</dbReference>
<dbReference type="OrthoDB" id="34772at2157"/>
<dbReference type="PATRIC" id="fig|43687.5.peg.268"/>
<name>A0A088E3P8_9CREN</name>
<evidence type="ECO:0000256" key="3">
    <source>
        <dbReference type="ARBA" id="ARBA00022692"/>
    </source>
</evidence>
<reference evidence="7 13" key="1">
    <citation type="journal article" date="2014" name="J. Bacteriol.">
        <title>Role of an Archaeal PitA Transporter in the Copper and Arsenic Resistance of Metallosphaera sedula, an Extreme Thermoacidophile.</title>
        <authorList>
            <person name="McCarthy S."/>
            <person name="Ai C."/>
            <person name="Wheaton G."/>
            <person name="Tevatia R."/>
            <person name="Eckrich V."/>
            <person name="Kelly R."/>
            <person name="Blum P."/>
        </authorList>
    </citation>
    <scope>NUCLEOTIDE SEQUENCE [LARGE SCALE GENOMIC DNA]</scope>
    <source>
        <strain evidence="7 13">CuR1</strain>
    </source>
</reference>
<dbReference type="PANTHER" id="PTHR33452:SF1">
    <property type="entry name" value="INNER MEMBRANE PROTEIN YPHA-RELATED"/>
    <property type="match status" value="1"/>
</dbReference>
<sequence>MSELIGSIGLLIFRLLYGVALIPHSLPKISMNKQVKEMMKQIGIPGGFVDLSLIIELVGGLLVILGTIYVLVDAVLVLFFLGTTVVSVTKMKKPLPSITNPGYDLDILFLAGAILLLLLGPGPISLLPGPQI</sequence>
<dbReference type="EMBL" id="CP012176">
    <property type="protein sequence ID" value="AKV82404.1"/>
    <property type="molecule type" value="Genomic_DNA"/>
</dbReference>
<evidence type="ECO:0000313" key="18">
    <source>
        <dbReference type="Proteomes" id="UP000068832"/>
    </source>
</evidence>
<evidence type="ECO:0000313" key="12">
    <source>
        <dbReference type="EMBL" id="AKV82404.1"/>
    </source>
</evidence>
<dbReference type="AlphaFoldDB" id="A0A088E3P8"/>
<dbReference type="EMBL" id="CP012175">
    <property type="protein sequence ID" value="AKV80162.1"/>
    <property type="molecule type" value="Genomic_DNA"/>
</dbReference>
<feature type="transmembrane region" description="Helical" evidence="6">
    <location>
        <begin position="103"/>
        <end position="124"/>
    </location>
</feature>